<evidence type="ECO:0000313" key="10">
    <source>
        <dbReference type="EMBL" id="PKY87516.1"/>
    </source>
</evidence>
<dbReference type="GO" id="GO:0005737">
    <property type="term" value="C:cytoplasm"/>
    <property type="evidence" value="ECO:0007669"/>
    <property type="project" value="InterPro"/>
</dbReference>
<dbReference type="Proteomes" id="UP000234384">
    <property type="component" value="Unassembled WGS sequence"/>
</dbReference>
<evidence type="ECO:0000256" key="5">
    <source>
        <dbReference type="ARBA" id="ARBA00033172"/>
    </source>
</evidence>
<dbReference type="Gene3D" id="3.40.220.10">
    <property type="entry name" value="Leucine Aminopeptidase, subunit E, domain 1"/>
    <property type="match status" value="1"/>
</dbReference>
<dbReference type="SUPFAM" id="SSF52949">
    <property type="entry name" value="Macro domain-like"/>
    <property type="match status" value="1"/>
</dbReference>
<reference evidence="10 11" key="1">
    <citation type="submission" date="2017-12" db="EMBL/GenBank/DDBJ databases">
        <title>Phylogenetic diversity of female urinary microbiome.</title>
        <authorList>
            <person name="Thomas-White K."/>
            <person name="Wolfe A.J."/>
        </authorList>
    </citation>
    <scope>NUCLEOTIDE SEQUENCE [LARGE SCALE GENOMIC DNA]</scope>
    <source>
        <strain evidence="10 11">UMB0898</strain>
    </source>
</reference>
<dbReference type="GO" id="GO:0030145">
    <property type="term" value="F:manganese ion binding"/>
    <property type="evidence" value="ECO:0007669"/>
    <property type="project" value="InterPro"/>
</dbReference>
<name>A0A2I1JVX0_9LACT</name>
<dbReference type="AlphaFoldDB" id="A0A2I1JVX0"/>
<evidence type="ECO:0000313" key="11">
    <source>
        <dbReference type="Proteomes" id="UP000234384"/>
    </source>
</evidence>
<keyword evidence="4" id="KW-0378">Hydrolase</keyword>
<comment type="caution">
    <text evidence="10">The sequence shown here is derived from an EMBL/GenBank/DDBJ whole genome shotgun (WGS) entry which is preliminary data.</text>
</comment>
<keyword evidence="2 10" id="KW-0031">Aminopeptidase</keyword>
<proteinExistence type="inferred from homology"/>
<dbReference type="InterPro" id="IPR000819">
    <property type="entry name" value="Peptidase_M17_C"/>
</dbReference>
<dbReference type="InterPro" id="IPR011356">
    <property type="entry name" value="Leucine_aapep/pepB"/>
</dbReference>
<dbReference type="SUPFAM" id="SSF53187">
    <property type="entry name" value="Zn-dependent exopeptidases"/>
    <property type="match status" value="1"/>
</dbReference>
<feature type="domain" description="Cytosol aminopeptidase" evidence="9">
    <location>
        <begin position="314"/>
        <end position="321"/>
    </location>
</feature>
<dbReference type="CDD" id="cd00433">
    <property type="entry name" value="Peptidase_M17"/>
    <property type="match status" value="1"/>
</dbReference>
<dbReference type="Pfam" id="PF02789">
    <property type="entry name" value="Peptidase_M17_N"/>
    <property type="match status" value="1"/>
</dbReference>
<evidence type="ECO:0000259" key="9">
    <source>
        <dbReference type="PROSITE" id="PS00631"/>
    </source>
</evidence>
<dbReference type="GO" id="GO:0070006">
    <property type="term" value="F:metalloaminopeptidase activity"/>
    <property type="evidence" value="ECO:0007669"/>
    <property type="project" value="InterPro"/>
</dbReference>
<dbReference type="InterPro" id="IPR043472">
    <property type="entry name" value="Macro_dom-like"/>
</dbReference>
<protein>
    <recommendedName>
        <fullName evidence="7">Probable cytosol aminopeptidase</fullName>
    </recommendedName>
    <alternativeName>
        <fullName evidence="8">Leucine aminopeptidase</fullName>
    </alternativeName>
    <alternativeName>
        <fullName evidence="5">Leucyl aminopeptidase</fullName>
    </alternativeName>
</protein>
<evidence type="ECO:0000256" key="1">
    <source>
        <dbReference type="ARBA" id="ARBA00009528"/>
    </source>
</evidence>
<evidence type="ECO:0000256" key="3">
    <source>
        <dbReference type="ARBA" id="ARBA00022670"/>
    </source>
</evidence>
<dbReference type="NCBIfam" id="NF002083">
    <property type="entry name" value="PRK00913.3-5"/>
    <property type="match status" value="1"/>
</dbReference>
<dbReference type="PANTHER" id="PTHR11963">
    <property type="entry name" value="LEUCINE AMINOPEPTIDASE-RELATED"/>
    <property type="match status" value="1"/>
</dbReference>
<keyword evidence="3" id="KW-0645">Protease</keyword>
<gene>
    <name evidence="10" type="ORF">CYJ57_07385</name>
</gene>
<dbReference type="OrthoDB" id="9809354at2"/>
<dbReference type="InterPro" id="IPR008283">
    <property type="entry name" value="Peptidase_M17_N"/>
</dbReference>
<evidence type="ECO:0000256" key="4">
    <source>
        <dbReference type="ARBA" id="ARBA00022801"/>
    </source>
</evidence>
<dbReference type="PANTHER" id="PTHR11963:SF23">
    <property type="entry name" value="CYTOSOL AMINOPEPTIDASE"/>
    <property type="match status" value="1"/>
</dbReference>
<dbReference type="GO" id="GO:0006508">
    <property type="term" value="P:proteolysis"/>
    <property type="evidence" value="ECO:0007669"/>
    <property type="project" value="UniProtKB-KW"/>
</dbReference>
<accession>A0A2I1JVX0</accession>
<sequence length="466" mass="50144">MRMRISSERIEEVVVRAVFQDGLDELASKLNERELFTGKAQASYAMLDQEGHGTIYYGLGKESDLTPYLILKLFVQLAKLLDKLAIHRVHLELPEVIGKDEAKLSQAILGLQLAAYRFDTYKSKPENKQTELEISLEVEAPIEETANLAAGVFTARDLVNRRPNDLYPASLAAHVRQLFANSQVEVEILEKSEIEALGMEAFLAVNQGSDHEPRFIVMKYLPKADEQPIALVGKGVTYDSGGYAIKPASSMKAMHSDMAGAAAVVGAMEAISSNQLPCNVIGVIAATENLIDGKAFKNGDIVGSMKGSTIEVNNTDAEGRLTLADALYYAATKLEPRAIVDLATLTGAAIAAVSGKCTAMIASDDSLAQAVLQASEAAAEPTQRLLAFPSHYEQIKGTYADLDNSPAGGGGCITAGVFLEHFTEDLPWVHLDIAGPSYNGTGYDYLPKGASGTGVMTLYHWIKSQK</sequence>
<comment type="similarity">
    <text evidence="1">Belongs to the peptidase M17 family.</text>
</comment>
<dbReference type="EMBL" id="PKHE01000027">
    <property type="protein sequence ID" value="PKY87516.1"/>
    <property type="molecule type" value="Genomic_DNA"/>
</dbReference>
<dbReference type="PROSITE" id="PS00631">
    <property type="entry name" value="CYTOSOL_AP"/>
    <property type="match status" value="1"/>
</dbReference>
<evidence type="ECO:0000256" key="6">
    <source>
        <dbReference type="ARBA" id="ARBA00049972"/>
    </source>
</evidence>
<dbReference type="PRINTS" id="PR00481">
    <property type="entry name" value="LAMNOPPTDASE"/>
</dbReference>
<evidence type="ECO:0000256" key="2">
    <source>
        <dbReference type="ARBA" id="ARBA00022438"/>
    </source>
</evidence>
<evidence type="ECO:0000256" key="8">
    <source>
        <dbReference type="ARBA" id="ARBA00050061"/>
    </source>
</evidence>
<comment type="function">
    <text evidence="6">Presumably involved in the processing and regular turnover of intracellular proteins. Catalyzes the removal of unsubstituted N-terminal amino acids from various peptides.</text>
</comment>
<dbReference type="Pfam" id="PF00883">
    <property type="entry name" value="Peptidase_M17"/>
    <property type="match status" value="1"/>
</dbReference>
<evidence type="ECO:0000256" key="7">
    <source>
        <dbReference type="ARBA" id="ARBA00050021"/>
    </source>
</evidence>
<dbReference type="Gene3D" id="3.40.630.10">
    <property type="entry name" value="Zn peptidases"/>
    <property type="match status" value="1"/>
</dbReference>
<organism evidence="10 11">
    <name type="scientific">Falseniella ignava</name>
    <dbReference type="NCBI Taxonomy" id="137730"/>
    <lineage>
        <taxon>Bacteria</taxon>
        <taxon>Bacillati</taxon>
        <taxon>Bacillota</taxon>
        <taxon>Bacilli</taxon>
        <taxon>Lactobacillales</taxon>
        <taxon>Aerococcaceae</taxon>
        <taxon>Falseniella</taxon>
    </lineage>
</organism>